<evidence type="ECO:0000313" key="3">
    <source>
        <dbReference type="Proteomes" id="UP001152795"/>
    </source>
</evidence>
<gene>
    <name evidence="2" type="ORF">PACLA_8A066345</name>
</gene>
<keyword evidence="3" id="KW-1185">Reference proteome</keyword>
<dbReference type="OrthoDB" id="5953554at2759"/>
<evidence type="ECO:0000256" key="1">
    <source>
        <dbReference type="SAM" id="MobiDB-lite"/>
    </source>
</evidence>
<proteinExistence type="predicted"/>
<dbReference type="Proteomes" id="UP001152795">
    <property type="component" value="Unassembled WGS sequence"/>
</dbReference>
<evidence type="ECO:0000313" key="2">
    <source>
        <dbReference type="EMBL" id="CAB3983392.1"/>
    </source>
</evidence>
<protein>
    <submittedName>
        <fullName evidence="2">Uncharacterized protein</fullName>
    </submittedName>
</protein>
<reference evidence="2" key="1">
    <citation type="submission" date="2020-04" db="EMBL/GenBank/DDBJ databases">
        <authorList>
            <person name="Alioto T."/>
            <person name="Alioto T."/>
            <person name="Gomez Garrido J."/>
        </authorList>
    </citation>
    <scope>NUCLEOTIDE SEQUENCE</scope>
    <source>
        <strain evidence="2">A484AB</strain>
    </source>
</reference>
<comment type="caution">
    <text evidence="2">The sequence shown here is derived from an EMBL/GenBank/DDBJ whole genome shotgun (WGS) entry which is preliminary data.</text>
</comment>
<organism evidence="2 3">
    <name type="scientific">Paramuricea clavata</name>
    <name type="common">Red gorgonian</name>
    <name type="synonym">Violescent sea-whip</name>
    <dbReference type="NCBI Taxonomy" id="317549"/>
    <lineage>
        <taxon>Eukaryota</taxon>
        <taxon>Metazoa</taxon>
        <taxon>Cnidaria</taxon>
        <taxon>Anthozoa</taxon>
        <taxon>Octocorallia</taxon>
        <taxon>Malacalcyonacea</taxon>
        <taxon>Plexauridae</taxon>
        <taxon>Paramuricea</taxon>
    </lineage>
</organism>
<dbReference type="EMBL" id="CACRXK020000606">
    <property type="protein sequence ID" value="CAB3983392.1"/>
    <property type="molecule type" value="Genomic_DNA"/>
</dbReference>
<name>A0A6S7G3M7_PARCT</name>
<feature type="region of interest" description="Disordered" evidence="1">
    <location>
        <begin position="120"/>
        <end position="141"/>
    </location>
</feature>
<sequence>MAAKDNAWRSFQEEMKRKRTKVGAKDRKWVKKSELVVQRLGAEVAGKVQKFSRVDEDLTLEGIKSACEKHFARTLSGNLKYDVLAGEQGPSCKTLDRVPNVTKLIHVRFMKCDENDMYKGINSDSSDKGTQRHVKGKQTPKSCGAFTSQSFASYKSILS</sequence>
<accession>A0A6S7G3M7</accession>
<dbReference type="AlphaFoldDB" id="A0A6S7G3M7"/>